<comment type="caution">
    <text evidence="1">The sequence shown here is derived from an EMBL/GenBank/DDBJ whole genome shotgun (WGS) entry which is preliminary data.</text>
</comment>
<proteinExistence type="predicted"/>
<reference evidence="1 2" key="1">
    <citation type="journal article" date="2013" name="Genome Announc.">
        <title>Draft Genome Sequence of Exiguobacterium pavilionensis Strain RW-2, with Wide Thermal, Salinity, and pH Tolerance, Isolated from Modern Freshwater Microbialites.</title>
        <authorList>
            <person name="White R.A.III."/>
            <person name="Grassa C.J."/>
            <person name="Suttle C.A."/>
        </authorList>
    </citation>
    <scope>NUCLEOTIDE SEQUENCE [LARGE SCALE GENOMIC DNA]</scope>
    <source>
        <strain evidence="1 2">RW-2</strain>
    </source>
</reference>
<protein>
    <submittedName>
        <fullName evidence="1">Uncharacterized protein</fullName>
    </submittedName>
</protein>
<name>U1LM79_9BACL</name>
<organism evidence="1 2">
    <name type="scientific">Exiguobacterium chiriqhucha RW-2</name>
    <dbReference type="NCBI Taxonomy" id="1345023"/>
    <lineage>
        <taxon>Bacteria</taxon>
        <taxon>Bacillati</taxon>
        <taxon>Bacillota</taxon>
        <taxon>Bacilli</taxon>
        <taxon>Bacillales</taxon>
        <taxon>Bacillales Family XII. Incertae Sedis</taxon>
        <taxon>Exiguobacterium</taxon>
    </lineage>
</organism>
<accession>U1LM79</accession>
<dbReference type="EMBL" id="ATCL01000002">
    <property type="protein sequence ID" value="ERG68693.1"/>
    <property type="molecule type" value="Genomic_DNA"/>
</dbReference>
<dbReference type="AlphaFoldDB" id="U1LM79"/>
<gene>
    <name evidence="1" type="ORF">M467_15620</name>
</gene>
<evidence type="ECO:0000313" key="2">
    <source>
        <dbReference type="Proteomes" id="UP000016464"/>
    </source>
</evidence>
<keyword evidence="2" id="KW-1185">Reference proteome</keyword>
<dbReference type="Proteomes" id="UP000016464">
    <property type="component" value="Unassembled WGS sequence"/>
</dbReference>
<sequence>MCCIEERVDFLMIEKILVASKSMLPEEYIRYALPAIKLSIGEELLGILVPH</sequence>
<evidence type="ECO:0000313" key="1">
    <source>
        <dbReference type="EMBL" id="ERG68693.1"/>
    </source>
</evidence>